<protein>
    <recommendedName>
        <fullName evidence="4">N-acetyltransferase domain-containing protein</fullName>
    </recommendedName>
</protein>
<dbReference type="HOGENOM" id="CLU_013985_0_3_1"/>
<keyword evidence="6" id="KW-1185">Reference proteome</keyword>
<dbReference type="PANTHER" id="PTHR45896:SF1">
    <property type="entry name" value="N-ALPHA-ACETYLTRANSFERASE 30"/>
    <property type="match status" value="1"/>
</dbReference>
<gene>
    <name evidence="5" type="primary">TPHA0A03750</name>
    <name evidence="5" type="ordered locus">TPHA_0A03750</name>
</gene>
<organism evidence="5 6">
    <name type="scientific">Tetrapisispora phaffii (strain ATCC 24235 / CBS 4417 / NBRC 1672 / NRRL Y-8282 / UCD 70-5)</name>
    <name type="common">Yeast</name>
    <name type="synonym">Fabospora phaffii</name>
    <dbReference type="NCBI Taxonomy" id="1071381"/>
    <lineage>
        <taxon>Eukaryota</taxon>
        <taxon>Fungi</taxon>
        <taxon>Dikarya</taxon>
        <taxon>Ascomycota</taxon>
        <taxon>Saccharomycotina</taxon>
        <taxon>Saccharomycetes</taxon>
        <taxon>Saccharomycetales</taxon>
        <taxon>Saccharomycetaceae</taxon>
        <taxon>Tetrapisispora</taxon>
    </lineage>
</organism>
<dbReference type="InterPro" id="IPR044542">
    <property type="entry name" value="NAA30-like"/>
</dbReference>
<dbReference type="GO" id="GO:0000822">
    <property type="term" value="F:inositol hexakisphosphate binding"/>
    <property type="evidence" value="ECO:0007669"/>
    <property type="project" value="EnsemblFungi"/>
</dbReference>
<accession>G8BNH3</accession>
<evidence type="ECO:0000256" key="1">
    <source>
        <dbReference type="ARBA" id="ARBA00022679"/>
    </source>
</evidence>
<evidence type="ECO:0000256" key="3">
    <source>
        <dbReference type="ARBA" id="ARBA00024025"/>
    </source>
</evidence>
<comment type="similarity">
    <text evidence="3">Belongs to the acetyltransferase family. MAK3 subfamily.</text>
</comment>
<dbReference type="GeneID" id="11532697"/>
<dbReference type="eggNOG" id="KOG3139">
    <property type="taxonomic scope" value="Eukaryota"/>
</dbReference>
<dbReference type="InterPro" id="IPR000182">
    <property type="entry name" value="GNAT_dom"/>
</dbReference>
<proteinExistence type="inferred from homology"/>
<dbReference type="GO" id="GO:0031417">
    <property type="term" value="C:NatC complex"/>
    <property type="evidence" value="ECO:0007669"/>
    <property type="project" value="EnsemblFungi"/>
</dbReference>
<evidence type="ECO:0000259" key="4">
    <source>
        <dbReference type="PROSITE" id="PS51186"/>
    </source>
</evidence>
<reference evidence="5 6" key="1">
    <citation type="journal article" date="2011" name="Proc. Natl. Acad. Sci. U.S.A.">
        <title>Evolutionary erosion of yeast sex chromosomes by mating-type switching accidents.</title>
        <authorList>
            <person name="Gordon J.L."/>
            <person name="Armisen D."/>
            <person name="Proux-Wera E."/>
            <person name="Oheigeartaigh S.S."/>
            <person name="Byrne K.P."/>
            <person name="Wolfe K.H."/>
        </authorList>
    </citation>
    <scope>NUCLEOTIDE SEQUENCE [LARGE SCALE GENOMIC DNA]</scope>
    <source>
        <strain evidence="6">ATCC 24235 / CBS 4417 / NBRC 1672 / NRRL Y-8282 / UCD 70-5</strain>
    </source>
</reference>
<dbReference type="GO" id="GO:0004596">
    <property type="term" value="F:protein-N-terminal amino-acid acetyltransferase activity"/>
    <property type="evidence" value="ECO:0007669"/>
    <property type="project" value="EnsemblFungi"/>
</dbReference>
<dbReference type="Proteomes" id="UP000005666">
    <property type="component" value="Chromosome 1"/>
</dbReference>
<sequence>MVLKYQSLDIGNQSQFKQIKTLVDNDLSEPYSVWVYRFFLNNWPGLTYIVIDTELEEEKNVIGCIICKNELHRNTRRRGYIGMLVVNNEYRGQGIAKNLVKTAINKMKNEQCDEIMLETEVSNTIAIKLYENMGFLKMKRLFRYYLNEGDAYRLILPLTEKSCIRSTFLGDASIDI</sequence>
<evidence type="ECO:0000313" key="6">
    <source>
        <dbReference type="Proteomes" id="UP000005666"/>
    </source>
</evidence>
<dbReference type="GO" id="GO:0032880">
    <property type="term" value="P:regulation of protein localization"/>
    <property type="evidence" value="ECO:0007669"/>
    <property type="project" value="EnsemblFungi"/>
</dbReference>
<dbReference type="OMA" id="LCIFARH"/>
<dbReference type="KEGG" id="tpf:TPHA_0A03750"/>
<keyword evidence="2" id="KW-0012">Acyltransferase</keyword>
<name>G8BNH3_TETPH</name>
<dbReference type="FunFam" id="3.40.630.30:FF:000091">
    <property type="entry name" value="Peptide alpha-N-acetyltransferase"/>
    <property type="match status" value="1"/>
</dbReference>
<dbReference type="CDD" id="cd04301">
    <property type="entry name" value="NAT_SF"/>
    <property type="match status" value="1"/>
</dbReference>
<dbReference type="RefSeq" id="XP_003683885.1">
    <property type="nucleotide sequence ID" value="XM_003683837.1"/>
</dbReference>
<dbReference type="EMBL" id="HE612856">
    <property type="protein sequence ID" value="CCE61451.1"/>
    <property type="molecule type" value="Genomic_DNA"/>
</dbReference>
<dbReference type="STRING" id="1071381.G8BNH3"/>
<dbReference type="Gene3D" id="3.40.630.30">
    <property type="match status" value="1"/>
</dbReference>
<evidence type="ECO:0000313" key="5">
    <source>
        <dbReference type="EMBL" id="CCE61451.1"/>
    </source>
</evidence>
<evidence type="ECO:0000256" key="2">
    <source>
        <dbReference type="ARBA" id="ARBA00023315"/>
    </source>
</evidence>
<dbReference type="InterPro" id="IPR016181">
    <property type="entry name" value="Acyl_CoA_acyltransferase"/>
</dbReference>
<dbReference type="Pfam" id="PF00583">
    <property type="entry name" value="Acetyltransf_1"/>
    <property type="match status" value="1"/>
</dbReference>
<keyword evidence="1" id="KW-0808">Transferase</keyword>
<dbReference type="AlphaFoldDB" id="G8BNH3"/>
<dbReference type="PROSITE" id="PS51186">
    <property type="entry name" value="GNAT"/>
    <property type="match status" value="1"/>
</dbReference>
<dbReference type="PANTHER" id="PTHR45896">
    <property type="entry name" value="N-ALPHA-ACETYLTRANSFERASE 30"/>
    <property type="match status" value="1"/>
</dbReference>
<dbReference type="OrthoDB" id="249099at2759"/>
<feature type="domain" description="N-acetyltransferase" evidence="4">
    <location>
        <begin position="3"/>
        <end position="159"/>
    </location>
</feature>
<dbReference type="SUPFAM" id="SSF55729">
    <property type="entry name" value="Acyl-CoA N-acyltransferases (Nat)"/>
    <property type="match status" value="1"/>
</dbReference>